<dbReference type="NCBIfam" id="NF003707">
    <property type="entry name" value="PRK05325.1-2"/>
    <property type="match status" value="1"/>
</dbReference>
<protein>
    <recommendedName>
        <fullName evidence="1">UPF0229 protein WH50_16370</fullName>
    </recommendedName>
</protein>
<proteinExistence type="inferred from homology"/>
<evidence type="ECO:0000313" key="5">
    <source>
        <dbReference type="Proteomes" id="UP000248090"/>
    </source>
</evidence>
<dbReference type="HAMAP" id="MF_01232">
    <property type="entry name" value="UPF0229"/>
    <property type="match status" value="1"/>
</dbReference>
<dbReference type="Proteomes" id="UP000248090">
    <property type="component" value="Unassembled WGS sequence"/>
</dbReference>
<feature type="region of interest" description="Disordered" evidence="3">
    <location>
        <begin position="83"/>
        <end position="110"/>
    </location>
</feature>
<dbReference type="EMBL" id="LAPT01000081">
    <property type="protein sequence ID" value="PXF30246.1"/>
    <property type="molecule type" value="Genomic_DNA"/>
</dbReference>
<dbReference type="PANTHER" id="PTHR30510:SF2">
    <property type="entry name" value="UPF0229 PROTEIN YEAH"/>
    <property type="match status" value="1"/>
</dbReference>
<dbReference type="RefSeq" id="WP_110188300.1">
    <property type="nucleotide sequence ID" value="NZ_CP177354.1"/>
</dbReference>
<dbReference type="PANTHER" id="PTHR30510">
    <property type="entry name" value="UPF0229 PROTEIN YEAH"/>
    <property type="match status" value="1"/>
</dbReference>
<accession>A0ABX5LY75</accession>
<comment type="similarity">
    <text evidence="1">Belongs to the UPF0229 family.</text>
</comment>
<reference evidence="4 5" key="1">
    <citation type="submission" date="2015-03" db="EMBL/GenBank/DDBJ databases">
        <authorList>
            <person name="Krishnan R."/>
            <person name="Midha S."/>
            <person name="Patil P.B."/>
            <person name="Rameshkumar N."/>
        </authorList>
    </citation>
    <scope>NUCLEOTIDE SEQUENCE [LARGE SCALE GENOMIC DNA]</scope>
    <source>
        <strain evidence="4 5">L1E11</strain>
    </source>
</reference>
<dbReference type="InterPro" id="IPR006698">
    <property type="entry name" value="UPF0229"/>
</dbReference>
<evidence type="ECO:0000313" key="4">
    <source>
        <dbReference type="EMBL" id="PXF30246.1"/>
    </source>
</evidence>
<comment type="caution">
    <text evidence="4">The sequence shown here is derived from an EMBL/GenBank/DDBJ whole genome shotgun (WGS) entry which is preliminary data.</text>
</comment>
<evidence type="ECO:0000256" key="1">
    <source>
        <dbReference type="HAMAP-Rule" id="MF_01232"/>
    </source>
</evidence>
<dbReference type="SUPFAM" id="SSF53300">
    <property type="entry name" value="vWA-like"/>
    <property type="match status" value="1"/>
</dbReference>
<evidence type="ECO:0000256" key="3">
    <source>
        <dbReference type="SAM" id="MobiDB-lite"/>
    </source>
</evidence>
<sequence length="426" mass="49031">MTYIIDRRLNGKNKSAVNRQRFLHRYRKHIKEAVAEAINQRSITDVDNGSDITIPRRDISEPIFHHGQGGADTRVFPGNKEFITGDEIQRPGGGGGGGAGQGQASNSGEGVDEFTFHINRDEFLEFIFEDLELPNLVKKHLKDTQAFERRMAGFTSHGTPEKLHVVRTLKSAYSRRIALSGNDRRQLRELRAAKEQILQHPPITPALRQRLEEIEEEIEALKANIKRLPFLDDIDLRYRNMVKVPMPSSKAVMFCIMDVSGSMTRETKDIAKRFFMLLFLFLQRNYKSVEVVFIRHHTRAKEVDEEEFFYSRETGGTIVSSALELCRDIQQARYSPADWNIYVAQASDGDNWDGDSATCRKLITEALLPVVQYFAYVEITTNPHQNLWHEYEQILAGYPDSFAMQRIETPSDIYPVFRELFRRKVS</sequence>
<keyword evidence="5" id="KW-1185">Reference proteome</keyword>
<dbReference type="InterPro" id="IPR036465">
    <property type="entry name" value="vWFA_dom_sf"/>
</dbReference>
<dbReference type="NCBIfam" id="NF003708">
    <property type="entry name" value="PRK05325.1-3"/>
    <property type="match status" value="1"/>
</dbReference>
<evidence type="ECO:0000256" key="2">
    <source>
        <dbReference type="SAM" id="Coils"/>
    </source>
</evidence>
<keyword evidence="2" id="KW-0175">Coiled coil</keyword>
<dbReference type="Pfam" id="PF04285">
    <property type="entry name" value="DUF444"/>
    <property type="match status" value="1"/>
</dbReference>
<feature type="coiled-coil region" evidence="2">
    <location>
        <begin position="204"/>
        <end position="231"/>
    </location>
</feature>
<name>A0ABX5LY75_9GAMM</name>
<feature type="compositionally biased region" description="Gly residues" evidence="3">
    <location>
        <begin position="91"/>
        <end position="101"/>
    </location>
</feature>
<gene>
    <name evidence="4" type="ORF">WH50_16370</name>
</gene>
<organism evidence="4 5">
    <name type="scientific">Pokkaliibacter plantistimulans</name>
    <dbReference type="NCBI Taxonomy" id="1635171"/>
    <lineage>
        <taxon>Bacteria</taxon>
        <taxon>Pseudomonadati</taxon>
        <taxon>Pseudomonadota</taxon>
        <taxon>Gammaproteobacteria</taxon>
        <taxon>Oceanospirillales</taxon>
        <taxon>Balneatrichaceae</taxon>
        <taxon>Pokkaliibacter</taxon>
    </lineage>
</organism>